<keyword evidence="4" id="KW-1185">Reference proteome</keyword>
<feature type="domain" description="YARHG" evidence="2">
    <location>
        <begin position="175"/>
        <end position="254"/>
    </location>
</feature>
<keyword evidence="1" id="KW-0732">Signal</keyword>
<dbReference type="EMBL" id="JBHULE010000035">
    <property type="protein sequence ID" value="MFD2565440.1"/>
    <property type="molecule type" value="Genomic_DNA"/>
</dbReference>
<protein>
    <submittedName>
        <fullName evidence="3">YARHG domain-containing protein</fullName>
    </submittedName>
</protein>
<dbReference type="SMART" id="SM01324">
    <property type="entry name" value="YARHG"/>
    <property type="match status" value="1"/>
</dbReference>
<comment type="caution">
    <text evidence="3">The sequence shown here is derived from an EMBL/GenBank/DDBJ whole genome shotgun (WGS) entry which is preliminary data.</text>
</comment>
<accession>A0ABW5LL10</accession>
<feature type="signal peptide" evidence="1">
    <location>
        <begin position="1"/>
        <end position="18"/>
    </location>
</feature>
<reference evidence="4" key="1">
    <citation type="journal article" date="2019" name="Int. J. Syst. Evol. Microbiol.">
        <title>The Global Catalogue of Microorganisms (GCM) 10K type strain sequencing project: providing services to taxonomists for standard genome sequencing and annotation.</title>
        <authorList>
            <consortium name="The Broad Institute Genomics Platform"/>
            <consortium name="The Broad Institute Genome Sequencing Center for Infectious Disease"/>
            <person name="Wu L."/>
            <person name="Ma J."/>
        </authorList>
    </citation>
    <scope>NUCLEOTIDE SEQUENCE [LARGE SCALE GENOMIC DNA]</scope>
    <source>
        <strain evidence="4">KCTC 52274</strain>
    </source>
</reference>
<dbReference type="InterPro" id="IPR038434">
    <property type="entry name" value="YARHG_sf"/>
</dbReference>
<evidence type="ECO:0000313" key="3">
    <source>
        <dbReference type="EMBL" id="MFD2565440.1"/>
    </source>
</evidence>
<sequence length="254" mass="29335">MIRYVVFFSMFFSLLVNAQESEFETLQILFTESGKQIPEDLALKYFNFKSTERANRLLTGKVIVKTKDYTILSTILQCNLGGSCQQSSITSFNNTGEKIDTIAYERAIADCSFDDRRESIFVSNDLLVFKETRAKVDCLGDGKQLGVKVWLEFQPVKENGSFSKPYTDLKAIERDNYIFSHRVFTKEELNNKTEEELAVIKNEIFAAHGYVFTKTKWQDYFESKTWYIPSDTDAVNKLTDIEKKNVEVILSMKQ</sequence>
<dbReference type="Gene3D" id="1.20.58.1690">
    <property type="match status" value="1"/>
</dbReference>
<dbReference type="Pfam" id="PF13308">
    <property type="entry name" value="YARHG"/>
    <property type="match status" value="1"/>
</dbReference>
<dbReference type="InterPro" id="IPR025582">
    <property type="entry name" value="YARHG_dom"/>
</dbReference>
<evidence type="ECO:0000313" key="4">
    <source>
        <dbReference type="Proteomes" id="UP001597319"/>
    </source>
</evidence>
<gene>
    <name evidence="3" type="ORF">ACFSR1_22365</name>
</gene>
<dbReference type="Proteomes" id="UP001597319">
    <property type="component" value="Unassembled WGS sequence"/>
</dbReference>
<feature type="chain" id="PRO_5045694368" evidence="1">
    <location>
        <begin position="19"/>
        <end position="254"/>
    </location>
</feature>
<name>A0ABW5LL10_9FLAO</name>
<dbReference type="RefSeq" id="WP_378295252.1">
    <property type="nucleotide sequence ID" value="NZ_JBHULE010000035.1"/>
</dbReference>
<proteinExistence type="predicted"/>
<evidence type="ECO:0000256" key="1">
    <source>
        <dbReference type="SAM" id="SignalP"/>
    </source>
</evidence>
<organism evidence="3 4">
    <name type="scientific">Aquimarina rubra</name>
    <dbReference type="NCBI Taxonomy" id="1920033"/>
    <lineage>
        <taxon>Bacteria</taxon>
        <taxon>Pseudomonadati</taxon>
        <taxon>Bacteroidota</taxon>
        <taxon>Flavobacteriia</taxon>
        <taxon>Flavobacteriales</taxon>
        <taxon>Flavobacteriaceae</taxon>
        <taxon>Aquimarina</taxon>
    </lineage>
</organism>
<evidence type="ECO:0000259" key="2">
    <source>
        <dbReference type="SMART" id="SM01324"/>
    </source>
</evidence>